<feature type="compositionally biased region" description="Acidic residues" evidence="8">
    <location>
        <begin position="342"/>
        <end position="356"/>
    </location>
</feature>
<dbReference type="Gene3D" id="1.10.10.60">
    <property type="entry name" value="Homeodomain-like"/>
    <property type="match status" value="1"/>
</dbReference>
<keyword evidence="5 7" id="KW-0040">ANK repeat</keyword>
<dbReference type="InterPro" id="IPR014352">
    <property type="entry name" value="FERM/acyl-CoA-bd_prot_sf"/>
</dbReference>
<sequence>MQAASREQLLYLYARYKQVKFGNCNTPKPSFFDFEGKQKWEAWKALGDSSPHQAMQEYIATVKKLDPSWNPQNSRYNDNENDVGIIMEKDFVDEEEEEEENVQPASGESVLPGSQDLFITLEPLPAQGGIPYPEAGEGTSGLPERVIDFKNQRHKQELKEDLGEIKEHSHLMPSRHKAEKVPTPHLLPPMKIRLDIPGTSKRGDQISTGDHAESTSTGDHAVPNVKRAPAWTEQKVLDLIAVWGEESVQAELRFKKRNPNIYAKISPGMTDRGYSRDTQQCRVKIKELRQAYQKTRAANGLSGSQPHTCRFYDELHAILGGGHHHYPTTVRGTCKGGLSQSGEDDFLEEKEEEEDSAQAASSESVLPGSQELFITLEPIPSGTMTPEKALLRSPLCSSNRTGVWLEEDKNIFDYCRENNIDHVTKAIQSKKVDVNMKDEEGRALLHWACDRGHKELVSVLLQHAADVNSQLVGLITSEMFFSSTKGAGELKAFALHKVVGLVASARDNWCLLRVGDTI</sequence>
<feature type="region of interest" description="Disordered" evidence="8">
    <location>
        <begin position="335"/>
        <end position="365"/>
    </location>
</feature>
<evidence type="ECO:0000313" key="10">
    <source>
        <dbReference type="EMBL" id="EMP34482.1"/>
    </source>
</evidence>
<dbReference type="GO" id="GO:0000062">
    <property type="term" value="F:fatty-acyl-CoA binding"/>
    <property type="evidence" value="ECO:0007669"/>
    <property type="project" value="InterPro"/>
</dbReference>
<dbReference type="Proteomes" id="UP000031443">
    <property type="component" value="Unassembled WGS sequence"/>
</dbReference>
<feature type="domain" description="ACB" evidence="9">
    <location>
        <begin position="1"/>
        <end position="71"/>
    </location>
</feature>
<dbReference type="InterPro" id="IPR002110">
    <property type="entry name" value="Ankyrin_rpt"/>
</dbReference>
<dbReference type="Pfam" id="PF12796">
    <property type="entry name" value="Ank_2"/>
    <property type="match status" value="1"/>
</dbReference>
<dbReference type="Gene3D" id="1.25.40.20">
    <property type="entry name" value="Ankyrin repeat-containing domain"/>
    <property type="match status" value="1"/>
</dbReference>
<dbReference type="PANTHER" id="PTHR24119">
    <property type="entry name" value="ACYL-COA-BINDING DOMAIN-CONTAINING PROTEIN 6"/>
    <property type="match status" value="1"/>
</dbReference>
<gene>
    <name evidence="10" type="ORF">UY3_08311</name>
</gene>
<dbReference type="Gene3D" id="1.20.80.10">
    <property type="match status" value="1"/>
</dbReference>
<evidence type="ECO:0000256" key="2">
    <source>
        <dbReference type="ARBA" id="ARBA00018419"/>
    </source>
</evidence>
<dbReference type="STRING" id="8469.M7C245"/>
<keyword evidence="6" id="KW-0446">Lipid-binding</keyword>
<comment type="subcellular location">
    <subcellularLocation>
        <location evidence="1">Cytoplasm</location>
    </subcellularLocation>
</comment>
<dbReference type="FunFam" id="1.20.80.10:FF:000022">
    <property type="entry name" value="acyl-CoA-binding domain-containing protein 6 isoform X1"/>
    <property type="match status" value="1"/>
</dbReference>
<evidence type="ECO:0000256" key="6">
    <source>
        <dbReference type="ARBA" id="ARBA00023121"/>
    </source>
</evidence>
<dbReference type="EMBL" id="KB532022">
    <property type="protein sequence ID" value="EMP34482.1"/>
    <property type="molecule type" value="Genomic_DNA"/>
</dbReference>
<dbReference type="SMART" id="SM00248">
    <property type="entry name" value="ANK"/>
    <property type="match status" value="2"/>
</dbReference>
<evidence type="ECO:0000256" key="8">
    <source>
        <dbReference type="SAM" id="MobiDB-lite"/>
    </source>
</evidence>
<evidence type="ECO:0000256" key="4">
    <source>
        <dbReference type="ARBA" id="ARBA00022737"/>
    </source>
</evidence>
<dbReference type="InterPro" id="IPR035984">
    <property type="entry name" value="Acyl-CoA-binding_sf"/>
</dbReference>
<evidence type="ECO:0000259" key="9">
    <source>
        <dbReference type="PROSITE" id="PS51228"/>
    </source>
</evidence>
<dbReference type="SUPFAM" id="SSF47027">
    <property type="entry name" value="Acyl-CoA binding protein"/>
    <property type="match status" value="1"/>
</dbReference>
<protein>
    <recommendedName>
        <fullName evidence="2">Acyl-CoA-binding domain-containing protein 6</fullName>
    </recommendedName>
</protein>
<feature type="repeat" description="ANK" evidence="7">
    <location>
        <begin position="440"/>
        <end position="472"/>
    </location>
</feature>
<reference evidence="11" key="1">
    <citation type="journal article" date="2013" name="Nat. Genet.">
        <title>The draft genomes of soft-shell turtle and green sea turtle yield insights into the development and evolution of the turtle-specific body plan.</title>
        <authorList>
            <person name="Wang Z."/>
            <person name="Pascual-Anaya J."/>
            <person name="Zadissa A."/>
            <person name="Li W."/>
            <person name="Niimura Y."/>
            <person name="Huang Z."/>
            <person name="Li C."/>
            <person name="White S."/>
            <person name="Xiong Z."/>
            <person name="Fang D."/>
            <person name="Wang B."/>
            <person name="Ming Y."/>
            <person name="Chen Y."/>
            <person name="Zheng Y."/>
            <person name="Kuraku S."/>
            <person name="Pignatelli M."/>
            <person name="Herrero J."/>
            <person name="Beal K."/>
            <person name="Nozawa M."/>
            <person name="Li Q."/>
            <person name="Wang J."/>
            <person name="Zhang H."/>
            <person name="Yu L."/>
            <person name="Shigenobu S."/>
            <person name="Wang J."/>
            <person name="Liu J."/>
            <person name="Flicek P."/>
            <person name="Searle S."/>
            <person name="Wang J."/>
            <person name="Kuratani S."/>
            <person name="Yin Y."/>
            <person name="Aken B."/>
            <person name="Zhang G."/>
            <person name="Irie N."/>
        </authorList>
    </citation>
    <scope>NUCLEOTIDE SEQUENCE [LARGE SCALE GENOMIC DNA]</scope>
</reference>
<dbReference type="PROSITE" id="PS50088">
    <property type="entry name" value="ANK_REPEAT"/>
    <property type="match status" value="1"/>
</dbReference>
<dbReference type="eggNOG" id="KOG0817">
    <property type="taxonomic scope" value="Eukaryota"/>
</dbReference>
<keyword evidence="3" id="KW-0963">Cytoplasm</keyword>
<evidence type="ECO:0000256" key="7">
    <source>
        <dbReference type="PROSITE-ProRule" id="PRU00023"/>
    </source>
</evidence>
<dbReference type="PANTHER" id="PTHR24119:SF0">
    <property type="entry name" value="ACYL-COA-BINDING DOMAIN-CONTAINING PROTEIN 6"/>
    <property type="match status" value="1"/>
</dbReference>
<keyword evidence="4" id="KW-0677">Repeat</keyword>
<proteinExistence type="predicted"/>
<dbReference type="InterPro" id="IPR036770">
    <property type="entry name" value="Ankyrin_rpt-contain_sf"/>
</dbReference>
<evidence type="ECO:0000313" key="11">
    <source>
        <dbReference type="Proteomes" id="UP000031443"/>
    </source>
</evidence>
<dbReference type="InterPro" id="IPR044822">
    <property type="entry name" value="Myb_DNA-bind_4"/>
</dbReference>
<keyword evidence="11" id="KW-1185">Reference proteome</keyword>
<evidence type="ECO:0000256" key="3">
    <source>
        <dbReference type="ARBA" id="ARBA00022490"/>
    </source>
</evidence>
<dbReference type="InterPro" id="IPR000582">
    <property type="entry name" value="Acyl-CoA-binding_protein"/>
</dbReference>
<evidence type="ECO:0000256" key="1">
    <source>
        <dbReference type="ARBA" id="ARBA00004496"/>
    </source>
</evidence>
<organism evidence="10 11">
    <name type="scientific">Chelonia mydas</name>
    <name type="common">Green sea-turtle</name>
    <name type="synonym">Chelonia agassizi</name>
    <dbReference type="NCBI Taxonomy" id="8469"/>
    <lineage>
        <taxon>Eukaryota</taxon>
        <taxon>Metazoa</taxon>
        <taxon>Chordata</taxon>
        <taxon>Craniata</taxon>
        <taxon>Vertebrata</taxon>
        <taxon>Euteleostomi</taxon>
        <taxon>Archelosauria</taxon>
        <taxon>Testudinata</taxon>
        <taxon>Testudines</taxon>
        <taxon>Cryptodira</taxon>
        <taxon>Durocryptodira</taxon>
        <taxon>Americhelydia</taxon>
        <taxon>Chelonioidea</taxon>
        <taxon>Cheloniidae</taxon>
        <taxon>Chelonia</taxon>
    </lineage>
</organism>
<dbReference type="PRINTS" id="PR00689">
    <property type="entry name" value="ACOABINDINGP"/>
</dbReference>
<dbReference type="Pfam" id="PF00887">
    <property type="entry name" value="ACBP"/>
    <property type="match status" value="1"/>
</dbReference>
<dbReference type="Pfam" id="PF13837">
    <property type="entry name" value="Myb_DNA-bind_4"/>
    <property type="match status" value="1"/>
</dbReference>
<dbReference type="SUPFAM" id="SSF48403">
    <property type="entry name" value="Ankyrin repeat"/>
    <property type="match status" value="1"/>
</dbReference>
<dbReference type="FunFam" id="1.10.10.60:FF:000032">
    <property type="entry name" value="Zinc finger and SCAN domain-containing 20"/>
    <property type="match status" value="1"/>
</dbReference>
<accession>M7C245</accession>
<feature type="region of interest" description="Disordered" evidence="8">
    <location>
        <begin position="170"/>
        <end position="223"/>
    </location>
</feature>
<evidence type="ECO:0000256" key="5">
    <source>
        <dbReference type="ARBA" id="ARBA00023043"/>
    </source>
</evidence>
<name>M7C245_CHEMY</name>
<dbReference type="PROSITE" id="PS51228">
    <property type="entry name" value="ACB_2"/>
    <property type="match status" value="1"/>
</dbReference>
<dbReference type="PROSITE" id="PS50297">
    <property type="entry name" value="ANK_REP_REGION"/>
    <property type="match status" value="1"/>
</dbReference>
<dbReference type="GO" id="GO:0005737">
    <property type="term" value="C:cytoplasm"/>
    <property type="evidence" value="ECO:0007669"/>
    <property type="project" value="UniProtKB-SubCell"/>
</dbReference>
<dbReference type="AlphaFoldDB" id="M7C245"/>